<feature type="region of interest" description="Disordered" evidence="1">
    <location>
        <begin position="175"/>
        <end position="216"/>
    </location>
</feature>
<keyword evidence="3" id="KW-1185">Reference proteome</keyword>
<sequence length="216" mass="24098">MVETNPDENPDAHDRAARGTDAVKDAWQRTIEDTRAMAADREEAGYETLVLFADDTAPAIPEHGDDDDDSWGFSYLLPKSDRAEFADFVADAEFDETGVYQAREQGDVFMVVECIDMDAERVLFIASAYKMRTAVDLVRTAMDRDEMYTHVRDLNGDIVDTIHHDDPSGFFPNPDEYYAFEPEQLNQMPGGLPGQDPDDEPAPESDDDAASSEDDA</sequence>
<reference evidence="2 3" key="1">
    <citation type="submission" date="2018-11" db="EMBL/GenBank/DDBJ databases">
        <title>Genome sequences of Natronomonas sp. CBA1133.</title>
        <authorList>
            <person name="Roh S.W."/>
            <person name="Cha I.-T."/>
        </authorList>
    </citation>
    <scope>NUCLEOTIDE SEQUENCE [LARGE SCALE GENOMIC DNA]</scope>
    <source>
        <strain evidence="2 3">CBA1133</strain>
    </source>
</reference>
<dbReference type="EMBL" id="RJJC01000001">
    <property type="protein sequence ID" value="RNJ25315.1"/>
    <property type="molecule type" value="Genomic_DNA"/>
</dbReference>
<protein>
    <submittedName>
        <fullName evidence="2">Uncharacterized protein</fullName>
    </submittedName>
</protein>
<organism evidence="2 3">
    <name type="scientific">Halosegnis longus</name>
    <dbReference type="NCBI Taxonomy" id="2216012"/>
    <lineage>
        <taxon>Archaea</taxon>
        <taxon>Methanobacteriati</taxon>
        <taxon>Methanobacteriota</taxon>
        <taxon>Stenosarchaea group</taxon>
        <taxon>Halobacteria</taxon>
        <taxon>Halobacteriales</taxon>
        <taxon>Natronomonadaceae</taxon>
        <taxon>Halosegnis</taxon>
    </lineage>
</organism>
<dbReference type="RefSeq" id="WP_075937569.1">
    <property type="nucleotide sequence ID" value="NZ_BDJH01000002.1"/>
</dbReference>
<feature type="region of interest" description="Disordered" evidence="1">
    <location>
        <begin position="1"/>
        <end position="25"/>
    </location>
</feature>
<dbReference type="InterPro" id="IPR055951">
    <property type="entry name" value="DUF7529"/>
</dbReference>
<evidence type="ECO:0000256" key="1">
    <source>
        <dbReference type="SAM" id="MobiDB-lite"/>
    </source>
</evidence>
<dbReference type="AlphaFoldDB" id="A0AAJ4R6W7"/>
<evidence type="ECO:0000313" key="3">
    <source>
        <dbReference type="Proteomes" id="UP000270581"/>
    </source>
</evidence>
<dbReference type="Proteomes" id="UP000270581">
    <property type="component" value="Unassembled WGS sequence"/>
</dbReference>
<name>A0AAJ4R6W7_9EURY</name>
<accession>A0AAJ4R6W7</accession>
<dbReference type="Pfam" id="PF24373">
    <property type="entry name" value="DUF7529"/>
    <property type="match status" value="1"/>
</dbReference>
<feature type="compositionally biased region" description="Acidic residues" evidence="1">
    <location>
        <begin position="196"/>
        <end position="216"/>
    </location>
</feature>
<feature type="compositionally biased region" description="Basic and acidic residues" evidence="1">
    <location>
        <begin position="10"/>
        <end position="25"/>
    </location>
</feature>
<evidence type="ECO:0000313" key="2">
    <source>
        <dbReference type="EMBL" id="RNJ25315.1"/>
    </source>
</evidence>
<proteinExistence type="predicted"/>
<gene>
    <name evidence="2" type="ORF">Nmn1133_00415</name>
</gene>
<comment type="caution">
    <text evidence="2">The sequence shown here is derived from an EMBL/GenBank/DDBJ whole genome shotgun (WGS) entry which is preliminary data.</text>
</comment>